<keyword evidence="10" id="KW-1185">Reference proteome</keyword>
<reference evidence="9 10" key="1">
    <citation type="journal article" date="2011" name="Nat. Genet.">
        <title>The genome of the mesopolyploid crop species Brassica rapa.</title>
        <authorList>
            <consortium name="Brassica rapa Genome Sequencing Project Consortium"/>
            <person name="Wang X."/>
            <person name="Wang H."/>
            <person name="Wang J."/>
            <person name="Sun R."/>
            <person name="Wu J."/>
            <person name="Liu S."/>
            <person name="Bai Y."/>
            <person name="Mun J.H."/>
            <person name="Bancroft I."/>
            <person name="Cheng F."/>
            <person name="Huang S."/>
            <person name="Li X."/>
            <person name="Hua W."/>
            <person name="Wang J."/>
            <person name="Wang X."/>
            <person name="Freeling M."/>
            <person name="Pires J.C."/>
            <person name="Paterson A.H."/>
            <person name="Chalhoub B."/>
            <person name="Wang B."/>
            <person name="Hayward A."/>
            <person name="Sharpe A.G."/>
            <person name="Park B.S."/>
            <person name="Weisshaar B."/>
            <person name="Liu B."/>
            <person name="Li B."/>
            <person name="Liu B."/>
            <person name="Tong C."/>
            <person name="Song C."/>
            <person name="Duran C."/>
            <person name="Peng C."/>
            <person name="Geng C."/>
            <person name="Koh C."/>
            <person name="Lin C."/>
            <person name="Edwards D."/>
            <person name="Mu D."/>
            <person name="Shen D."/>
            <person name="Soumpourou E."/>
            <person name="Li F."/>
            <person name="Fraser F."/>
            <person name="Conant G."/>
            <person name="Lassalle G."/>
            <person name="King G.J."/>
            <person name="Bonnema G."/>
            <person name="Tang H."/>
            <person name="Wang H."/>
            <person name="Belcram H."/>
            <person name="Zhou H."/>
            <person name="Hirakawa H."/>
            <person name="Abe H."/>
            <person name="Guo H."/>
            <person name="Wang H."/>
            <person name="Jin H."/>
            <person name="Parkin I.A."/>
            <person name="Batley J."/>
            <person name="Kim J.S."/>
            <person name="Just J."/>
            <person name="Li J."/>
            <person name="Xu J."/>
            <person name="Deng J."/>
            <person name="Kim J.A."/>
            <person name="Li J."/>
            <person name="Yu J."/>
            <person name="Meng J."/>
            <person name="Wang J."/>
            <person name="Min J."/>
            <person name="Poulain J."/>
            <person name="Wang J."/>
            <person name="Hatakeyama K."/>
            <person name="Wu K."/>
            <person name="Wang L."/>
            <person name="Fang L."/>
            <person name="Trick M."/>
            <person name="Links M.G."/>
            <person name="Zhao M."/>
            <person name="Jin M."/>
            <person name="Ramchiary N."/>
            <person name="Drou N."/>
            <person name="Berkman P.J."/>
            <person name="Cai Q."/>
            <person name="Huang Q."/>
            <person name="Li R."/>
            <person name="Tabata S."/>
            <person name="Cheng S."/>
            <person name="Zhang S."/>
            <person name="Zhang S."/>
            <person name="Huang S."/>
            <person name="Sato S."/>
            <person name="Sun S."/>
            <person name="Kwon S.J."/>
            <person name="Choi S.R."/>
            <person name="Lee T.H."/>
            <person name="Fan W."/>
            <person name="Zhao X."/>
            <person name="Tan X."/>
            <person name="Xu X."/>
            <person name="Wang Y."/>
            <person name="Qiu Y."/>
            <person name="Yin Y."/>
            <person name="Li Y."/>
            <person name="Du Y."/>
            <person name="Liao Y."/>
            <person name="Lim Y."/>
            <person name="Narusaka Y."/>
            <person name="Wang Y."/>
            <person name="Wang Z."/>
            <person name="Li Z."/>
            <person name="Wang Z."/>
            <person name="Xiong Z."/>
            <person name="Zhang Z."/>
        </authorList>
    </citation>
    <scope>NUCLEOTIDE SEQUENCE [LARGE SCALE GENOMIC DNA]</scope>
    <source>
        <strain evidence="9 10">cv. Chiifu-401-42</strain>
    </source>
</reference>
<keyword evidence="8" id="KW-0732">Signal</keyword>
<dbReference type="EnsemblPlants" id="Bra020426.1">
    <property type="protein sequence ID" value="Bra020426.1-P"/>
    <property type="gene ID" value="Bra020426"/>
</dbReference>
<feature type="chain" id="PRO_5012836306" description="xylose isomerase" evidence="8">
    <location>
        <begin position="16"/>
        <end position="179"/>
    </location>
</feature>
<dbReference type="Proteomes" id="UP000011750">
    <property type="component" value="Chromosome A02"/>
</dbReference>
<dbReference type="Gramene" id="Bra020426.1">
    <property type="protein sequence ID" value="Bra020426.1-P"/>
    <property type="gene ID" value="Bra020426"/>
</dbReference>
<organism evidence="9 10">
    <name type="scientific">Brassica campestris</name>
    <name type="common">Field mustard</name>
    <dbReference type="NCBI Taxonomy" id="3711"/>
    <lineage>
        <taxon>Eukaryota</taxon>
        <taxon>Viridiplantae</taxon>
        <taxon>Streptophyta</taxon>
        <taxon>Embryophyta</taxon>
        <taxon>Tracheophyta</taxon>
        <taxon>Spermatophyta</taxon>
        <taxon>Magnoliopsida</taxon>
        <taxon>eudicotyledons</taxon>
        <taxon>Gunneridae</taxon>
        <taxon>Pentapetalae</taxon>
        <taxon>rosids</taxon>
        <taxon>malvids</taxon>
        <taxon>Brassicales</taxon>
        <taxon>Brassicaceae</taxon>
        <taxon>Brassiceae</taxon>
        <taxon>Brassica</taxon>
    </lineage>
</organism>
<evidence type="ECO:0000256" key="8">
    <source>
        <dbReference type="SAM" id="SignalP"/>
    </source>
</evidence>
<sequence length="179" mass="20645">MIFLCFNAAFFLVIALVVNDLLQGPNSSNPLAYKWYNAEEEILGKKMNDWFRFSVAFWLTFRGTGGDPFGAATKYWPWEDGTNSVAMVKRRTNFEFLKKLGVGWWCFHDRDIAPDGNTLEESNKNLDEVIELAKELQKAIHEPRLDHCGERLSFSCILDTCTEEQLALRLESMPKLLRN</sequence>
<accession>M4DV82</accession>
<dbReference type="EC" id="5.3.1.5" evidence="2"/>
<proteinExistence type="inferred from homology"/>
<dbReference type="InterPro" id="IPR001998">
    <property type="entry name" value="Xylose_isomerase"/>
</dbReference>
<dbReference type="GO" id="GO:0009045">
    <property type="term" value="F:xylose isomerase activity"/>
    <property type="evidence" value="ECO:0007669"/>
    <property type="project" value="UniProtKB-EC"/>
</dbReference>
<keyword evidence="5" id="KW-0413">Isomerase</keyword>
<evidence type="ECO:0000256" key="1">
    <source>
        <dbReference type="ARBA" id="ARBA00005765"/>
    </source>
</evidence>
<name>M4DV82_BRACM</name>
<evidence type="ECO:0000256" key="2">
    <source>
        <dbReference type="ARBA" id="ARBA00011958"/>
    </source>
</evidence>
<dbReference type="PANTHER" id="PTHR48408">
    <property type="match status" value="1"/>
</dbReference>
<dbReference type="OMA" id="KAIHEPR"/>
<dbReference type="PROSITE" id="PS51415">
    <property type="entry name" value="XYLOSE_ISOMERASE"/>
    <property type="match status" value="1"/>
</dbReference>
<keyword evidence="4" id="KW-0479">Metal-binding</keyword>
<evidence type="ECO:0000256" key="3">
    <source>
        <dbReference type="ARBA" id="ARBA00022629"/>
    </source>
</evidence>
<protein>
    <recommendedName>
        <fullName evidence="2">xylose isomerase</fullName>
        <ecNumber evidence="2">5.3.1.5</ecNumber>
    </recommendedName>
</protein>
<reference evidence="9" key="3">
    <citation type="submission" date="2023-03" db="UniProtKB">
        <authorList>
            <consortium name="EnsemblPlants"/>
        </authorList>
    </citation>
    <scope>IDENTIFICATION</scope>
    <source>
        <strain evidence="9">cv. Chiifu-401-42</strain>
    </source>
</reference>
<dbReference type="SUPFAM" id="SSF51658">
    <property type="entry name" value="Xylose isomerase-like"/>
    <property type="match status" value="1"/>
</dbReference>
<reference evidence="9 10" key="2">
    <citation type="journal article" date="2018" name="Hortic Res">
        <title>Improved Brassica rapa reference genome by single-molecule sequencing and chromosome conformation capture technologies.</title>
        <authorList>
            <person name="Zhang L."/>
            <person name="Cai X."/>
            <person name="Wu J."/>
            <person name="Liu M."/>
            <person name="Grob S."/>
            <person name="Cheng F."/>
            <person name="Liang J."/>
            <person name="Cai C."/>
            <person name="Liu Z."/>
            <person name="Liu B."/>
            <person name="Wang F."/>
            <person name="Li S."/>
            <person name="Liu F."/>
            <person name="Li X."/>
            <person name="Cheng L."/>
            <person name="Yang W."/>
            <person name="Li M.H."/>
            <person name="Grossniklaus U."/>
            <person name="Zheng H."/>
            <person name="Wang X."/>
        </authorList>
    </citation>
    <scope>NUCLEOTIDE SEQUENCE [LARGE SCALE GENOMIC DNA]</scope>
    <source>
        <strain evidence="9 10">cv. Chiifu-401-42</strain>
    </source>
</reference>
<dbReference type="GO" id="GO:0046872">
    <property type="term" value="F:metal ion binding"/>
    <property type="evidence" value="ECO:0007669"/>
    <property type="project" value="UniProtKB-KW"/>
</dbReference>
<dbReference type="HOGENOM" id="CLU_1505547_0_0_1"/>
<dbReference type="InParanoid" id="M4DV82"/>
<comment type="catalytic activity">
    <reaction evidence="7">
        <text>alpha-D-xylose = alpha-D-xylulofuranose</text>
        <dbReference type="Rhea" id="RHEA:22816"/>
        <dbReference type="ChEBI" id="CHEBI:28518"/>
        <dbReference type="ChEBI" id="CHEBI:188998"/>
        <dbReference type="EC" id="5.3.1.5"/>
    </reaction>
</comment>
<evidence type="ECO:0000313" key="9">
    <source>
        <dbReference type="EnsemblPlants" id="Bra020426.1-P"/>
    </source>
</evidence>
<evidence type="ECO:0000256" key="7">
    <source>
        <dbReference type="ARBA" id="ARBA00033659"/>
    </source>
</evidence>
<feature type="signal peptide" evidence="8">
    <location>
        <begin position="1"/>
        <end position="15"/>
    </location>
</feature>
<dbReference type="InterPro" id="IPR036237">
    <property type="entry name" value="Xyl_isomerase-like_sf"/>
</dbReference>
<evidence type="ECO:0000313" key="10">
    <source>
        <dbReference type="Proteomes" id="UP000011750"/>
    </source>
</evidence>
<comment type="similarity">
    <text evidence="1">Belongs to the xylose isomerase family.</text>
</comment>
<dbReference type="Gene3D" id="3.20.20.150">
    <property type="entry name" value="Divalent-metal-dependent TIM barrel enzymes"/>
    <property type="match status" value="1"/>
</dbReference>
<keyword evidence="6" id="KW-0119">Carbohydrate metabolism</keyword>
<dbReference type="GO" id="GO:0042732">
    <property type="term" value="P:D-xylose metabolic process"/>
    <property type="evidence" value="ECO:0007669"/>
    <property type="project" value="UniProtKB-KW"/>
</dbReference>
<evidence type="ECO:0000256" key="6">
    <source>
        <dbReference type="ARBA" id="ARBA00023277"/>
    </source>
</evidence>
<dbReference type="AlphaFoldDB" id="M4DV82"/>
<evidence type="ECO:0000256" key="5">
    <source>
        <dbReference type="ARBA" id="ARBA00023235"/>
    </source>
</evidence>
<dbReference type="PANTHER" id="PTHR48408:SF1">
    <property type="entry name" value="XYLOSE ISOMERASE"/>
    <property type="match status" value="1"/>
</dbReference>
<dbReference type="STRING" id="51351.M4DV82"/>
<keyword evidence="3" id="KW-0859">Xylose metabolism</keyword>
<evidence type="ECO:0000256" key="4">
    <source>
        <dbReference type="ARBA" id="ARBA00022723"/>
    </source>
</evidence>
<dbReference type="eggNOG" id="ENOG502QRMS">
    <property type="taxonomic scope" value="Eukaryota"/>
</dbReference>